<dbReference type="EMBL" id="JAUOPB010000006">
    <property type="protein sequence ID" value="MDO6422583.1"/>
    <property type="molecule type" value="Genomic_DNA"/>
</dbReference>
<comment type="caution">
    <text evidence="2">The sequence shown here is derived from an EMBL/GenBank/DDBJ whole genome shotgun (WGS) entry which is preliminary data.</text>
</comment>
<evidence type="ECO:0000256" key="1">
    <source>
        <dbReference type="SAM" id="Phobius"/>
    </source>
</evidence>
<dbReference type="RefSeq" id="WP_216064870.1">
    <property type="nucleotide sequence ID" value="NZ_JAHKPP010000036.1"/>
</dbReference>
<name>A0AAW7X4L4_9GAMM</name>
<protein>
    <submittedName>
        <fullName evidence="2">Uncharacterized protein</fullName>
    </submittedName>
</protein>
<accession>A0AAW7X4L4</accession>
<keyword evidence="1" id="KW-0472">Membrane</keyword>
<gene>
    <name evidence="2" type="ORF">Q4521_08870</name>
</gene>
<evidence type="ECO:0000313" key="2">
    <source>
        <dbReference type="EMBL" id="MDO6422583.1"/>
    </source>
</evidence>
<dbReference type="AlphaFoldDB" id="A0AAW7X4L4"/>
<feature type="transmembrane region" description="Helical" evidence="1">
    <location>
        <begin position="12"/>
        <end position="36"/>
    </location>
</feature>
<reference evidence="2" key="1">
    <citation type="submission" date="2023-07" db="EMBL/GenBank/DDBJ databases">
        <title>Genome content predicts the carbon catabolic preferences of heterotrophic bacteria.</title>
        <authorList>
            <person name="Gralka M."/>
        </authorList>
    </citation>
    <scope>NUCLEOTIDE SEQUENCE</scope>
    <source>
        <strain evidence="2">I3M17_2</strain>
    </source>
</reference>
<proteinExistence type="predicted"/>
<organism evidence="2 3">
    <name type="scientific">Saccharophagus degradans</name>
    <dbReference type="NCBI Taxonomy" id="86304"/>
    <lineage>
        <taxon>Bacteria</taxon>
        <taxon>Pseudomonadati</taxon>
        <taxon>Pseudomonadota</taxon>
        <taxon>Gammaproteobacteria</taxon>
        <taxon>Cellvibrionales</taxon>
        <taxon>Cellvibrionaceae</taxon>
        <taxon>Saccharophagus</taxon>
    </lineage>
</organism>
<feature type="transmembrane region" description="Helical" evidence="1">
    <location>
        <begin position="61"/>
        <end position="80"/>
    </location>
</feature>
<keyword evidence="1" id="KW-1133">Transmembrane helix</keyword>
<evidence type="ECO:0000313" key="3">
    <source>
        <dbReference type="Proteomes" id="UP001169760"/>
    </source>
</evidence>
<dbReference type="Proteomes" id="UP001169760">
    <property type="component" value="Unassembled WGS sequence"/>
</dbReference>
<sequence length="86" mass="9439">MRNTGNVPVEMIALVAMAIAAVALPAAVGFGVVALYRRFRPIEKEEVVSLATLGNNKKDGFFTFLVVGWVICGPIFYWLYSLKLFG</sequence>
<keyword evidence="1" id="KW-0812">Transmembrane</keyword>